<comment type="caution">
    <text evidence="2">The sequence shown here is derived from an EMBL/GenBank/DDBJ whole genome shotgun (WGS) entry which is preliminary data.</text>
</comment>
<dbReference type="EMBL" id="BARV01018501">
    <property type="protein sequence ID" value="GAI20416.1"/>
    <property type="molecule type" value="Genomic_DNA"/>
</dbReference>
<accession>X1MQV8</accession>
<dbReference type="Gene3D" id="3.20.20.210">
    <property type="match status" value="1"/>
</dbReference>
<dbReference type="Pfam" id="PF01208">
    <property type="entry name" value="URO-D"/>
    <property type="match status" value="1"/>
</dbReference>
<reference evidence="2" key="1">
    <citation type="journal article" date="2014" name="Front. Microbiol.">
        <title>High frequency of phylogenetically diverse reductive dehalogenase-homologous genes in deep subseafloor sedimentary metagenomes.</title>
        <authorList>
            <person name="Kawai M."/>
            <person name="Futagami T."/>
            <person name="Toyoda A."/>
            <person name="Takaki Y."/>
            <person name="Nishi S."/>
            <person name="Hori S."/>
            <person name="Arai W."/>
            <person name="Tsubouchi T."/>
            <person name="Morono Y."/>
            <person name="Uchiyama I."/>
            <person name="Ito T."/>
            <person name="Fujiyama A."/>
            <person name="Inagaki F."/>
            <person name="Takami H."/>
        </authorList>
    </citation>
    <scope>NUCLEOTIDE SEQUENCE</scope>
    <source>
        <strain evidence="2">Expedition CK06-06</strain>
    </source>
</reference>
<proteinExistence type="predicted"/>
<dbReference type="GO" id="GO:0006779">
    <property type="term" value="P:porphyrin-containing compound biosynthetic process"/>
    <property type="evidence" value="ECO:0007669"/>
    <property type="project" value="InterPro"/>
</dbReference>
<dbReference type="InterPro" id="IPR052024">
    <property type="entry name" value="Methanogen_methyltrans"/>
</dbReference>
<evidence type="ECO:0000259" key="1">
    <source>
        <dbReference type="Pfam" id="PF01208"/>
    </source>
</evidence>
<sequence>MIDELAEAGEDGLSVPLISPFRKTPFQALIEHFVGTIKLVYDLYDFPELIEEVLEAMNQRAREAVEISINGPAEAFITWEDSSTMNTNPQTFRKYIASELSEWGNRLHEAGKILIHHACGHVKDLLPEIAEERVDALESICPPLTGNTEIWEAQKVLSRKGISVIGGIDPVKFQEYDIPALEGYVKGILNKTSKKGFVLANSDSCPPNVTIEKFKKVVEIVQHHSNQRKEF</sequence>
<dbReference type="AlphaFoldDB" id="X1MQV8"/>
<feature type="domain" description="Uroporphyrinogen decarboxylase (URO-D)" evidence="1">
    <location>
        <begin position="35"/>
        <end position="223"/>
    </location>
</feature>
<dbReference type="PANTHER" id="PTHR47099:SF1">
    <property type="entry name" value="METHYLCOBAMIDE:COM METHYLTRANSFERASE MTBA"/>
    <property type="match status" value="1"/>
</dbReference>
<evidence type="ECO:0000313" key="2">
    <source>
        <dbReference type="EMBL" id="GAI20416.1"/>
    </source>
</evidence>
<organism evidence="2">
    <name type="scientific">marine sediment metagenome</name>
    <dbReference type="NCBI Taxonomy" id="412755"/>
    <lineage>
        <taxon>unclassified sequences</taxon>
        <taxon>metagenomes</taxon>
        <taxon>ecological metagenomes</taxon>
    </lineage>
</organism>
<dbReference type="PANTHER" id="PTHR47099">
    <property type="entry name" value="METHYLCOBAMIDE:COM METHYLTRANSFERASE MTBA"/>
    <property type="match status" value="1"/>
</dbReference>
<name>X1MQV8_9ZZZZ</name>
<dbReference type="InterPro" id="IPR038071">
    <property type="entry name" value="UROD/MetE-like_sf"/>
</dbReference>
<protein>
    <recommendedName>
        <fullName evidence="1">Uroporphyrinogen decarboxylase (URO-D) domain-containing protein</fullName>
    </recommendedName>
</protein>
<dbReference type="GO" id="GO:0004853">
    <property type="term" value="F:uroporphyrinogen decarboxylase activity"/>
    <property type="evidence" value="ECO:0007669"/>
    <property type="project" value="InterPro"/>
</dbReference>
<gene>
    <name evidence="2" type="ORF">S06H3_31272</name>
</gene>
<dbReference type="InterPro" id="IPR000257">
    <property type="entry name" value="Uroporphyrinogen_deCOase"/>
</dbReference>
<dbReference type="SUPFAM" id="SSF51726">
    <property type="entry name" value="UROD/MetE-like"/>
    <property type="match status" value="1"/>
</dbReference>